<dbReference type="Proteomes" id="UP000013569">
    <property type="component" value="Unassembled WGS sequence"/>
</dbReference>
<protein>
    <submittedName>
        <fullName evidence="5">Acyl-CoA synthetase</fullName>
    </submittedName>
</protein>
<reference evidence="5 6" key="1">
    <citation type="journal article" date="2013" name="Genome Announc.">
        <title>Draft Genome Sequence of a Benzothiophene-Desulfurizing Bacterium, Gordona terrae Strain C-6.</title>
        <authorList>
            <person name="Wang W."/>
            <person name="Ma T."/>
            <person name="Ren Y."/>
            <person name="Li G."/>
        </authorList>
    </citation>
    <scope>NUCLEOTIDE SEQUENCE [LARGE SCALE GENOMIC DNA]</scope>
    <source>
        <strain evidence="5 6">C-6</strain>
    </source>
</reference>
<evidence type="ECO:0000256" key="2">
    <source>
        <dbReference type="ARBA" id="ARBA00022598"/>
    </source>
</evidence>
<dbReference type="Gene3D" id="3.30.300.30">
    <property type="match status" value="1"/>
</dbReference>
<feature type="domain" description="AMP-dependent synthetase/ligase" evidence="3">
    <location>
        <begin position="55"/>
        <end position="411"/>
    </location>
</feature>
<dbReference type="InterPro" id="IPR042099">
    <property type="entry name" value="ANL_N_sf"/>
</dbReference>
<dbReference type="PANTHER" id="PTHR43201:SF5">
    <property type="entry name" value="MEDIUM-CHAIN ACYL-COA LIGASE ACSF2, MITOCHONDRIAL"/>
    <property type="match status" value="1"/>
</dbReference>
<evidence type="ECO:0000259" key="4">
    <source>
        <dbReference type="Pfam" id="PF13193"/>
    </source>
</evidence>
<evidence type="ECO:0000256" key="1">
    <source>
        <dbReference type="ARBA" id="ARBA00006432"/>
    </source>
</evidence>
<evidence type="ECO:0000313" key="6">
    <source>
        <dbReference type="Proteomes" id="UP000013569"/>
    </source>
</evidence>
<accession>R7YF74</accession>
<dbReference type="InterPro" id="IPR045851">
    <property type="entry name" value="AMP-bd_C_sf"/>
</dbReference>
<dbReference type="InterPro" id="IPR025110">
    <property type="entry name" value="AMP-bd_C"/>
</dbReference>
<evidence type="ECO:0000313" key="5">
    <source>
        <dbReference type="EMBL" id="EON34648.1"/>
    </source>
</evidence>
<dbReference type="InterPro" id="IPR000873">
    <property type="entry name" value="AMP-dep_synth/lig_dom"/>
</dbReference>
<evidence type="ECO:0000259" key="3">
    <source>
        <dbReference type="Pfam" id="PF00501"/>
    </source>
</evidence>
<dbReference type="CDD" id="cd04433">
    <property type="entry name" value="AFD_class_I"/>
    <property type="match status" value="1"/>
</dbReference>
<dbReference type="OrthoDB" id="56621at2"/>
<dbReference type="Pfam" id="PF13193">
    <property type="entry name" value="AMP-binding_C"/>
    <property type="match status" value="1"/>
</dbReference>
<dbReference type="PATRIC" id="fig|1316928.3.peg.59"/>
<dbReference type="AlphaFoldDB" id="R7YF74"/>
<name>R7YF74_9ACTN</name>
<dbReference type="GO" id="GO:0006631">
    <property type="term" value="P:fatty acid metabolic process"/>
    <property type="evidence" value="ECO:0007669"/>
    <property type="project" value="TreeGrafter"/>
</dbReference>
<comment type="caution">
    <text evidence="5">The sequence shown here is derived from an EMBL/GenBank/DDBJ whole genome shotgun (WGS) entry which is preliminary data.</text>
</comment>
<dbReference type="Pfam" id="PF00501">
    <property type="entry name" value="AMP-binding"/>
    <property type="match status" value="1"/>
</dbReference>
<feature type="domain" description="AMP-binding enzyme C-terminal" evidence="4">
    <location>
        <begin position="459"/>
        <end position="534"/>
    </location>
</feature>
<dbReference type="EMBL" id="AQPW01000001">
    <property type="protein sequence ID" value="EON34648.1"/>
    <property type="molecule type" value="Genomic_DNA"/>
</dbReference>
<keyword evidence="2" id="KW-0436">Ligase</keyword>
<dbReference type="PROSITE" id="PS00455">
    <property type="entry name" value="AMP_BINDING"/>
    <property type="match status" value="1"/>
</dbReference>
<dbReference type="InterPro" id="IPR020845">
    <property type="entry name" value="AMP-binding_CS"/>
</dbReference>
<dbReference type="RefSeq" id="WP_010840547.1">
    <property type="nucleotide sequence ID" value="NZ_AQPW01000001.1"/>
</dbReference>
<dbReference type="SUPFAM" id="SSF56801">
    <property type="entry name" value="Acetyl-CoA synthetase-like"/>
    <property type="match status" value="1"/>
</dbReference>
<dbReference type="Gene3D" id="3.40.50.12780">
    <property type="entry name" value="N-terminal domain of ligase-like"/>
    <property type="match status" value="1"/>
</dbReference>
<dbReference type="GO" id="GO:0031956">
    <property type="term" value="F:medium-chain fatty acid-CoA ligase activity"/>
    <property type="evidence" value="ECO:0007669"/>
    <property type="project" value="TreeGrafter"/>
</dbReference>
<dbReference type="PANTHER" id="PTHR43201">
    <property type="entry name" value="ACYL-COA SYNTHETASE"/>
    <property type="match status" value="1"/>
</dbReference>
<proteinExistence type="inferred from homology"/>
<comment type="similarity">
    <text evidence="1">Belongs to the ATP-dependent AMP-binding enzyme family.</text>
</comment>
<organism evidence="5 6">
    <name type="scientific">Gordonia terrae C-6</name>
    <dbReference type="NCBI Taxonomy" id="1316928"/>
    <lineage>
        <taxon>Bacteria</taxon>
        <taxon>Bacillati</taxon>
        <taxon>Actinomycetota</taxon>
        <taxon>Actinomycetes</taxon>
        <taxon>Mycobacteriales</taxon>
        <taxon>Gordoniaceae</taxon>
        <taxon>Gordonia</taxon>
    </lineage>
</organism>
<gene>
    <name evidence="5" type="ORF">GTC6_00295</name>
</gene>
<sequence length="551" mass="58934">MISQLRDRVTTALWLVRTLIRSGFLGSLRVDRYIRMGLNLRRHGGASPVSGIGLAAARDPDGIALIDEAGQLTWRELDARCDALAVGLRDAAGTSVATVAILCRNHRGLVEALAATSRVGADAVLLNTGFAAPQLADVLEREHADVLIADEEFDAVVAPAAQRLPSMRLIHAWTEGGSSPRGATVDGLIDANSGSQPGRPPRAGRIVLLTSGTTGMPKGARRGGSTDVASLAAMLDRIPWRAGESIVIAAPAFHAWGFGQVAIAATMSCTMIMRRRFDPEATLELVRDHRATGLAVVPVMLERITDLPDEVLDDHPMPTLRFATASGSRMRSDALVAFLDRYGDVVYNSYNATEAGLITTATPADLRVAPDTAGRPLTGTSVRILDDDDREVPVGEVGRIVVANNSGFDGYTSSDTKAFSDGHMVSGDVGRFDENGLLFVVGRDDEMIVSGGENVYPLEVEQAIDALDEVLEVAVTGVDDDRFGQRLVAHVVRAPRAQIGADDIREHVRDQLAGFKVPRDVYFLDELPRNATGKILKRELGAGPSTERKVS</sequence>